<sequence>MEQYVRKLYEVERYHRKLAKILDGQFSVEKEQVQGEIVALQEQLQAVRGQIRELGFVGSVSKEFLDRHSELKGRIDALKLQNEAYLTLLDLQDARKKADNMLKSAITSILVDIEHDVNAKMKEFNDSFYADARKAPRLHFNNYNSYTFETPDDTGTGTNYKGMVLYDLAVLYLTALPAIAHDSLIQKNISDGAIDGIMKIYTGTEKQVFIAFDKQDSYRESTRKILADNSVLKLSDENSELYGESWNKEERE</sequence>
<dbReference type="Pfam" id="PF10088">
    <property type="entry name" value="DUF2326"/>
    <property type="match status" value="1"/>
</dbReference>
<dbReference type="Proteomes" id="UP001206013">
    <property type="component" value="Unassembled WGS sequence"/>
</dbReference>
<dbReference type="EMBL" id="JANFYM010000021">
    <property type="protein sequence ID" value="MCQ4793938.1"/>
    <property type="molecule type" value="Genomic_DNA"/>
</dbReference>
<feature type="domain" description="DUF2326" evidence="1">
    <location>
        <begin position="127"/>
        <end position="240"/>
    </location>
</feature>
<protein>
    <submittedName>
        <fullName evidence="2">DUF2326 domain-containing protein</fullName>
    </submittedName>
</protein>
<comment type="caution">
    <text evidence="2">The sequence shown here is derived from an EMBL/GenBank/DDBJ whole genome shotgun (WGS) entry which is preliminary data.</text>
</comment>
<evidence type="ECO:0000259" key="1">
    <source>
        <dbReference type="Pfam" id="PF10088"/>
    </source>
</evidence>
<dbReference type="AlphaFoldDB" id="A0AAW5K0N0"/>
<proteinExistence type="predicted"/>
<dbReference type="RefSeq" id="WP_052252709.1">
    <property type="nucleotide sequence ID" value="NZ_CP010437.1"/>
</dbReference>
<reference evidence="2" key="1">
    <citation type="submission" date="2022-06" db="EMBL/GenBank/DDBJ databases">
        <title>Isolation of gut microbiota from human fecal samples.</title>
        <authorList>
            <person name="Pamer E.G."/>
            <person name="Barat B."/>
            <person name="Waligurski E."/>
            <person name="Medina S."/>
            <person name="Paddock L."/>
            <person name="Mostad J."/>
        </authorList>
    </citation>
    <scope>NUCLEOTIDE SEQUENCE</scope>
    <source>
        <strain evidence="2">SL.1.01</strain>
    </source>
</reference>
<accession>A0AAW5K0N0</accession>
<evidence type="ECO:0000313" key="3">
    <source>
        <dbReference type="Proteomes" id="UP001206013"/>
    </source>
</evidence>
<dbReference type="InterPro" id="IPR018760">
    <property type="entry name" value="DUF2326"/>
</dbReference>
<name>A0AAW5K0N0_BIFAD</name>
<evidence type="ECO:0000313" key="2">
    <source>
        <dbReference type="EMBL" id="MCQ4793938.1"/>
    </source>
</evidence>
<organism evidence="2 3">
    <name type="scientific">Bifidobacterium adolescentis</name>
    <dbReference type="NCBI Taxonomy" id="1680"/>
    <lineage>
        <taxon>Bacteria</taxon>
        <taxon>Bacillati</taxon>
        <taxon>Actinomycetota</taxon>
        <taxon>Actinomycetes</taxon>
        <taxon>Bifidobacteriales</taxon>
        <taxon>Bifidobacteriaceae</taxon>
        <taxon>Bifidobacterium</taxon>
    </lineage>
</organism>
<gene>
    <name evidence="2" type="ORF">NE692_10835</name>
</gene>